<gene>
    <name evidence="1" type="ORF">GMPD_04930</name>
    <name evidence="2" type="ORF">M1B72_20760</name>
</gene>
<dbReference type="AlphaFoldDB" id="A0A6V8MRR2"/>
<protein>
    <submittedName>
        <fullName evidence="2">DUF72 domain-containing protein</fullName>
    </submittedName>
</protein>
<dbReference type="InterPro" id="IPR036520">
    <property type="entry name" value="UPF0759_sf"/>
</dbReference>
<keyword evidence="4" id="KW-1185">Reference proteome</keyword>
<evidence type="ECO:0000313" key="3">
    <source>
        <dbReference type="Proteomes" id="UP000568888"/>
    </source>
</evidence>
<reference evidence="3" key="1">
    <citation type="submission" date="2020-06" db="EMBL/GenBank/DDBJ databases">
        <title>Draft genomic sequecing of Geomonas sp. Red736.</title>
        <authorList>
            <person name="Itoh H."/>
            <person name="Xu Z.X."/>
            <person name="Ushijima N."/>
            <person name="Masuda Y."/>
            <person name="Shiratori Y."/>
            <person name="Senoo K."/>
        </authorList>
    </citation>
    <scope>NUCLEOTIDE SEQUENCE [LARGE SCALE GENOMIC DNA]</scope>
    <source>
        <strain evidence="3">Red736</strain>
    </source>
</reference>
<dbReference type="PANTHER" id="PTHR30348:SF4">
    <property type="entry name" value="DUF72 DOMAIN-CONTAINING PROTEIN"/>
    <property type="match status" value="1"/>
</dbReference>
<evidence type="ECO:0000313" key="4">
    <source>
        <dbReference type="Proteomes" id="UP000831485"/>
    </source>
</evidence>
<accession>A0A6V8MRR2</accession>
<dbReference type="InterPro" id="IPR002763">
    <property type="entry name" value="DUF72"/>
</dbReference>
<reference evidence="2" key="3">
    <citation type="submission" date="2022-04" db="EMBL/GenBank/DDBJ databases">
        <authorList>
            <person name="Liu G."/>
        </authorList>
    </citation>
    <scope>NUCLEOTIDE SEQUENCE</scope>
    <source>
        <strain evidence="2">RG22</strain>
    </source>
</reference>
<reference evidence="1" key="2">
    <citation type="journal article" date="2021" name="Int. J. Syst. Evol. Microbiol.">
        <title>Geomonas silvestris sp. nov., Geomonas paludis sp. nov. and Geomonas limicola sp. nov., isolated from terrestrial environments, and emended description of the genus Geomonas.</title>
        <authorList>
            <person name="Itoh H."/>
            <person name="Xu Z."/>
            <person name="Masuda Y."/>
            <person name="Ushijima N."/>
            <person name="Hayakawa C."/>
            <person name="Shiratori Y."/>
            <person name="Senoo K."/>
        </authorList>
    </citation>
    <scope>NUCLEOTIDE SEQUENCE</scope>
    <source>
        <strain evidence="1">Red736</strain>
    </source>
</reference>
<name>A0A6V8MRR2_9BACT</name>
<dbReference type="Pfam" id="PF01904">
    <property type="entry name" value="DUF72"/>
    <property type="match status" value="1"/>
</dbReference>
<dbReference type="RefSeq" id="WP_183344726.1">
    <property type="nucleotide sequence ID" value="NZ_BLXY01000001.1"/>
</dbReference>
<dbReference type="SUPFAM" id="SSF117396">
    <property type="entry name" value="TM1631-like"/>
    <property type="match status" value="1"/>
</dbReference>
<organism evidence="1 3">
    <name type="scientific">Geomonas paludis</name>
    <dbReference type="NCBI Taxonomy" id="2740185"/>
    <lineage>
        <taxon>Bacteria</taxon>
        <taxon>Pseudomonadati</taxon>
        <taxon>Thermodesulfobacteriota</taxon>
        <taxon>Desulfuromonadia</taxon>
        <taxon>Geobacterales</taxon>
        <taxon>Geobacteraceae</taxon>
        <taxon>Geomonas</taxon>
    </lineage>
</organism>
<proteinExistence type="predicted"/>
<evidence type="ECO:0000313" key="2">
    <source>
        <dbReference type="EMBL" id="UPU35842.1"/>
    </source>
</evidence>
<dbReference type="PANTHER" id="PTHR30348">
    <property type="entry name" value="UNCHARACTERIZED PROTEIN YECE"/>
    <property type="match status" value="1"/>
</dbReference>
<sequence>MLLYIGTSGFSYGEWKGIFYPGDLPAREMLRYYGGQFNSVEINNTFHRMPKDTMLAGWRHEVPENFRFVLKAPQRITHVNRLRDVSDPVSYFFDVAGVMGRQLGAVLFQLPPSLKKDLPLLHDFLALIPPGRRVALQFRHRSWLDDEVFALLHRNNAALCIADIEGELEIPVVATATWGYLRLRRPEYQVEDLRKWAGLVRGRGWSEAFVFFKHEDEAKGPLFARRFVELVSAG</sequence>
<dbReference type="Proteomes" id="UP000568888">
    <property type="component" value="Unassembled WGS sequence"/>
</dbReference>
<dbReference type="EMBL" id="CP096574">
    <property type="protein sequence ID" value="UPU35842.1"/>
    <property type="molecule type" value="Genomic_DNA"/>
</dbReference>
<dbReference type="EMBL" id="BLXY01000001">
    <property type="protein sequence ID" value="GFO62574.1"/>
    <property type="molecule type" value="Genomic_DNA"/>
</dbReference>
<evidence type="ECO:0000313" key="1">
    <source>
        <dbReference type="EMBL" id="GFO62574.1"/>
    </source>
</evidence>
<dbReference type="Gene3D" id="3.20.20.410">
    <property type="entry name" value="Protein of unknown function UPF0759"/>
    <property type="match status" value="1"/>
</dbReference>
<dbReference type="Proteomes" id="UP000831485">
    <property type="component" value="Chromosome"/>
</dbReference>